<dbReference type="GO" id="GO:0004582">
    <property type="term" value="F:dolichyl-phosphate beta-D-mannosyltransferase activity"/>
    <property type="evidence" value="ECO:0007669"/>
    <property type="project" value="InterPro"/>
</dbReference>
<dbReference type="EMBL" id="BAHD01000033">
    <property type="protein sequence ID" value="GAB96243.1"/>
    <property type="molecule type" value="Genomic_DNA"/>
</dbReference>
<dbReference type="GO" id="GO:0009247">
    <property type="term" value="P:glycolipid biosynthetic process"/>
    <property type="evidence" value="ECO:0007669"/>
    <property type="project" value="TreeGrafter"/>
</dbReference>
<comment type="similarity">
    <text evidence="1">Belongs to the glycosyltransferase 2 family.</text>
</comment>
<dbReference type="PANTHER" id="PTHR43398:SF1">
    <property type="entry name" value="DOLICHOL-PHOSPHATE MANNOSYLTRANSFERASE SUBUNIT 1"/>
    <property type="match status" value="1"/>
</dbReference>
<evidence type="ECO:0000313" key="7">
    <source>
        <dbReference type="Proteomes" id="UP000008366"/>
    </source>
</evidence>
<gene>
    <name evidence="6" type="primary">ppm1</name>
    <name evidence="6" type="ORF">KILIM_033_00630</name>
</gene>
<dbReference type="InterPro" id="IPR001173">
    <property type="entry name" value="Glyco_trans_2-like"/>
</dbReference>
<keyword evidence="2 6" id="KW-0328">Glycosyltransferase</keyword>
<dbReference type="Pfam" id="PF00535">
    <property type="entry name" value="Glycos_transf_2"/>
    <property type="match status" value="1"/>
</dbReference>
<sequence>MSGETTKTSGTPGRAALRRIVALVPTYNERENLASLVQRVRRVAPEVDVCVLDDASPDGTGRIADELAAADPQVHVLHRPGKAGLGAAYLQGFVWALGAGYDAVIEIDADGSHRPQDLPRLIEAAADADVVIGSRWVPGGQVVNWPGRRKALSLGANAYTRLWLGMPVRDATAGFRLYRASALRDLDLQAVASQGYCFQVDLTWRAVKAGLVVVEVPIVFVERENGASKMSGDIVRESMRRIAWWGAVYRGEQVLHAARRLAGRDRPTASPEQSHPVGSGAVSAPDPSRSPWGAS</sequence>
<dbReference type="STRING" id="1184609.KILIM_033_00630"/>
<reference evidence="6 7" key="1">
    <citation type="submission" date="2012-08" db="EMBL/GenBank/DDBJ databases">
        <title>Whole genome shotgun sequence of Kineosphaera limosa NBRC 100340.</title>
        <authorList>
            <person name="Yoshida I."/>
            <person name="Isaki S."/>
            <person name="Hosoyama A."/>
            <person name="Tsuchikane K."/>
            <person name="Katsumata H."/>
            <person name="Ando Y."/>
            <person name="Ohji S."/>
            <person name="Hamada M."/>
            <person name="Tamura T."/>
            <person name="Yamazoe A."/>
            <person name="Yamazaki S."/>
            <person name="Fujita N."/>
        </authorList>
    </citation>
    <scope>NUCLEOTIDE SEQUENCE [LARGE SCALE GENOMIC DNA]</scope>
    <source>
        <strain evidence="6 7">NBRC 100340</strain>
    </source>
</reference>
<keyword evidence="7" id="KW-1185">Reference proteome</keyword>
<evidence type="ECO:0000256" key="3">
    <source>
        <dbReference type="ARBA" id="ARBA00022679"/>
    </source>
</evidence>
<dbReference type="CDD" id="cd06442">
    <property type="entry name" value="DPM1_like"/>
    <property type="match status" value="1"/>
</dbReference>
<dbReference type="OrthoDB" id="9810303at2"/>
<evidence type="ECO:0000313" key="6">
    <source>
        <dbReference type="EMBL" id="GAB96243.1"/>
    </source>
</evidence>
<evidence type="ECO:0000256" key="1">
    <source>
        <dbReference type="ARBA" id="ARBA00006739"/>
    </source>
</evidence>
<organism evidence="6 7">
    <name type="scientific">Kineosphaera limosa NBRC 100340</name>
    <dbReference type="NCBI Taxonomy" id="1184609"/>
    <lineage>
        <taxon>Bacteria</taxon>
        <taxon>Bacillati</taxon>
        <taxon>Actinomycetota</taxon>
        <taxon>Actinomycetes</taxon>
        <taxon>Micrococcales</taxon>
        <taxon>Dermatophilaceae</taxon>
        <taxon>Kineosphaera</taxon>
    </lineage>
</organism>
<dbReference type="FunFam" id="3.90.550.10:FF:000122">
    <property type="entry name" value="Dolichol-phosphate mannosyltransferase subunit 1"/>
    <property type="match status" value="1"/>
</dbReference>
<dbReference type="Gene3D" id="3.90.550.10">
    <property type="entry name" value="Spore Coat Polysaccharide Biosynthesis Protein SpsA, Chain A"/>
    <property type="match status" value="1"/>
</dbReference>
<dbReference type="InterPro" id="IPR039528">
    <property type="entry name" value="DPM1-like"/>
</dbReference>
<evidence type="ECO:0000256" key="2">
    <source>
        <dbReference type="ARBA" id="ARBA00022676"/>
    </source>
</evidence>
<dbReference type="RefSeq" id="WP_006592775.1">
    <property type="nucleotide sequence ID" value="NZ_BAHD01000033.1"/>
</dbReference>
<feature type="region of interest" description="Disordered" evidence="4">
    <location>
        <begin position="262"/>
        <end position="295"/>
    </location>
</feature>
<name>K6VJ39_9MICO</name>
<dbReference type="PANTHER" id="PTHR43398">
    <property type="entry name" value="DOLICHOL-PHOSPHATE MANNOSYLTRANSFERASE SUBUNIT 1"/>
    <property type="match status" value="1"/>
</dbReference>
<dbReference type="eggNOG" id="COG1216">
    <property type="taxonomic scope" value="Bacteria"/>
</dbReference>
<evidence type="ECO:0000259" key="5">
    <source>
        <dbReference type="Pfam" id="PF00535"/>
    </source>
</evidence>
<evidence type="ECO:0000256" key="4">
    <source>
        <dbReference type="SAM" id="MobiDB-lite"/>
    </source>
</evidence>
<protein>
    <submittedName>
        <fullName evidence="6">Polyprenol-phosphate mannosyltransferase</fullName>
    </submittedName>
</protein>
<dbReference type="InterPro" id="IPR029044">
    <property type="entry name" value="Nucleotide-diphossugar_trans"/>
</dbReference>
<feature type="domain" description="Glycosyltransferase 2-like" evidence="5">
    <location>
        <begin position="23"/>
        <end position="186"/>
    </location>
</feature>
<dbReference type="GO" id="GO:0016020">
    <property type="term" value="C:membrane"/>
    <property type="evidence" value="ECO:0007669"/>
    <property type="project" value="GOC"/>
</dbReference>
<accession>K6VJ39</accession>
<comment type="caution">
    <text evidence="6">The sequence shown here is derived from an EMBL/GenBank/DDBJ whole genome shotgun (WGS) entry which is preliminary data.</text>
</comment>
<dbReference type="SUPFAM" id="SSF53448">
    <property type="entry name" value="Nucleotide-diphospho-sugar transferases"/>
    <property type="match status" value="1"/>
</dbReference>
<dbReference type="AlphaFoldDB" id="K6VJ39"/>
<proteinExistence type="inferred from homology"/>
<keyword evidence="3 6" id="KW-0808">Transferase</keyword>
<dbReference type="Proteomes" id="UP000008366">
    <property type="component" value="Unassembled WGS sequence"/>
</dbReference>